<keyword evidence="4" id="KW-0479">Metal-binding</keyword>
<dbReference type="KEGG" id="csee:C10C_0018"/>
<dbReference type="Gene3D" id="3.30.420.40">
    <property type="match status" value="1"/>
</dbReference>
<dbReference type="InterPro" id="IPR000905">
    <property type="entry name" value="Gcp-like_dom"/>
</dbReference>
<evidence type="ECO:0000256" key="7">
    <source>
        <dbReference type="ARBA" id="ARBA00048117"/>
    </source>
</evidence>
<dbReference type="EMBL" id="LT993738">
    <property type="protein sequence ID" value="SPN73209.1"/>
    <property type="molecule type" value="Genomic_DNA"/>
</dbReference>
<evidence type="ECO:0000313" key="9">
    <source>
        <dbReference type="EMBL" id="SPN73209.1"/>
    </source>
</evidence>
<dbReference type="GO" id="GO:0046872">
    <property type="term" value="F:metal ion binding"/>
    <property type="evidence" value="ECO:0007669"/>
    <property type="project" value="UniProtKB-KW"/>
</dbReference>
<keyword evidence="6" id="KW-0012">Acyltransferase</keyword>
<evidence type="ECO:0000256" key="4">
    <source>
        <dbReference type="ARBA" id="ARBA00022723"/>
    </source>
</evidence>
<evidence type="ECO:0000259" key="8">
    <source>
        <dbReference type="Pfam" id="PF00814"/>
    </source>
</evidence>
<reference evidence="10" key="1">
    <citation type="submission" date="2017-11" db="EMBL/GenBank/DDBJ databases">
        <authorList>
            <person name="Seth-Smith MB H."/>
        </authorList>
    </citation>
    <scope>NUCLEOTIDE SEQUENCE [LARGE SCALE GENOMIC DNA]</scope>
</reference>
<keyword evidence="9" id="KW-0378">Hydrolase</keyword>
<sequence>MYFYNYVIIDTSGYHPFLAYVDNKRVIEQWSLPIGPDLGIVLEFLFKNNNLSFQGVAVALGPGNFSATRVGISFARGLAMGQNVPLLGYSSLEGYLLSKNQKKALMLPLGKRGGVLTLSSEISEDGFIQQKRGVGPGTLLSYLEASEYCVAHGYYHVVSPNPQLFASNFSDKITLEQVAPSVEQIRRYVISQLMVVKYSPEMSPDYRSYSCLF</sequence>
<dbReference type="EC" id="2.3.1.234" evidence="1"/>
<dbReference type="Proteomes" id="UP000244926">
    <property type="component" value="Chromosome I"/>
</dbReference>
<dbReference type="InterPro" id="IPR043129">
    <property type="entry name" value="ATPase_NBD"/>
</dbReference>
<accession>A0A2R8F9W1</accession>
<keyword evidence="9" id="KW-0645">Protease</keyword>
<evidence type="ECO:0000313" key="10">
    <source>
        <dbReference type="Proteomes" id="UP000244926"/>
    </source>
</evidence>
<evidence type="ECO:0000256" key="6">
    <source>
        <dbReference type="ARBA" id="ARBA00023315"/>
    </source>
</evidence>
<keyword evidence="3" id="KW-0819">tRNA processing</keyword>
<keyword evidence="5" id="KW-0408">Iron</keyword>
<keyword evidence="2" id="KW-0808">Transferase</keyword>
<dbReference type="GO" id="GO:0061711">
    <property type="term" value="F:tRNA N(6)-L-threonylcarbamoyladenine synthase activity"/>
    <property type="evidence" value="ECO:0007669"/>
    <property type="project" value="UniProtKB-EC"/>
</dbReference>
<dbReference type="GO" id="GO:0006508">
    <property type="term" value="P:proteolysis"/>
    <property type="evidence" value="ECO:0007669"/>
    <property type="project" value="UniProtKB-KW"/>
</dbReference>
<dbReference type="Pfam" id="PF00814">
    <property type="entry name" value="TsaD"/>
    <property type="match status" value="1"/>
</dbReference>
<dbReference type="RefSeq" id="WP_108896202.1">
    <property type="nucleotide sequence ID" value="NZ_LT993738.1"/>
</dbReference>
<dbReference type="InterPro" id="IPR017861">
    <property type="entry name" value="KAE1/TsaD"/>
</dbReference>
<keyword evidence="10" id="KW-1185">Reference proteome</keyword>
<dbReference type="SUPFAM" id="SSF53067">
    <property type="entry name" value="Actin-like ATPase domain"/>
    <property type="match status" value="1"/>
</dbReference>
<evidence type="ECO:0000256" key="2">
    <source>
        <dbReference type="ARBA" id="ARBA00022679"/>
    </source>
</evidence>
<organism evidence="9 10">
    <name type="scientific">Chlamydia serpentis</name>
    <dbReference type="NCBI Taxonomy" id="1967782"/>
    <lineage>
        <taxon>Bacteria</taxon>
        <taxon>Pseudomonadati</taxon>
        <taxon>Chlamydiota</taxon>
        <taxon>Chlamydiia</taxon>
        <taxon>Chlamydiales</taxon>
        <taxon>Chlamydiaceae</taxon>
        <taxon>Chlamydia/Chlamydophila group</taxon>
        <taxon>Chlamydia</taxon>
    </lineage>
</organism>
<evidence type="ECO:0000256" key="3">
    <source>
        <dbReference type="ARBA" id="ARBA00022694"/>
    </source>
</evidence>
<dbReference type="AlphaFoldDB" id="A0A2R8F9W1"/>
<evidence type="ECO:0000256" key="1">
    <source>
        <dbReference type="ARBA" id="ARBA00012156"/>
    </source>
</evidence>
<dbReference type="GO" id="GO:0008233">
    <property type="term" value="F:peptidase activity"/>
    <property type="evidence" value="ECO:0007669"/>
    <property type="project" value="UniProtKB-KW"/>
</dbReference>
<feature type="domain" description="Gcp-like" evidence="8">
    <location>
        <begin position="40"/>
        <end position="101"/>
    </location>
</feature>
<name>A0A2R8F9W1_9CHLA</name>
<gene>
    <name evidence="9" type="ORF">C10C_0018</name>
</gene>
<dbReference type="GO" id="GO:0008033">
    <property type="term" value="P:tRNA processing"/>
    <property type="evidence" value="ECO:0007669"/>
    <property type="project" value="UniProtKB-KW"/>
</dbReference>
<dbReference type="OrthoDB" id="21465at2"/>
<evidence type="ECO:0000256" key="5">
    <source>
        <dbReference type="ARBA" id="ARBA00023004"/>
    </source>
</evidence>
<dbReference type="PRINTS" id="PR00789">
    <property type="entry name" value="OSIALOPTASE"/>
</dbReference>
<proteinExistence type="predicted"/>
<comment type="catalytic activity">
    <reaction evidence="7">
        <text>L-threonylcarbamoyladenylate + adenosine(37) in tRNA = N(6)-L-threonylcarbamoyladenosine(37) in tRNA + AMP + H(+)</text>
        <dbReference type="Rhea" id="RHEA:37059"/>
        <dbReference type="Rhea" id="RHEA-COMP:10162"/>
        <dbReference type="Rhea" id="RHEA-COMP:10163"/>
        <dbReference type="ChEBI" id="CHEBI:15378"/>
        <dbReference type="ChEBI" id="CHEBI:73682"/>
        <dbReference type="ChEBI" id="CHEBI:74411"/>
        <dbReference type="ChEBI" id="CHEBI:74418"/>
        <dbReference type="ChEBI" id="CHEBI:456215"/>
        <dbReference type="EC" id="2.3.1.234"/>
    </reaction>
</comment>
<protein>
    <recommendedName>
        <fullName evidence="1">N(6)-L-threonylcarbamoyladenine synthase</fullName>
        <ecNumber evidence="1">2.3.1.234</ecNumber>
    </recommendedName>
</protein>